<dbReference type="SUPFAM" id="SSF54285">
    <property type="entry name" value="MoaD/ThiS"/>
    <property type="match status" value="1"/>
</dbReference>
<name>A0A0H3A7Y8_NITV4</name>
<dbReference type="InterPro" id="IPR016155">
    <property type="entry name" value="Mopterin_synth/thiamin_S_b"/>
</dbReference>
<dbReference type="Gene3D" id="3.10.20.30">
    <property type="match status" value="1"/>
</dbReference>
<dbReference type="Pfam" id="PF02597">
    <property type="entry name" value="ThiS"/>
    <property type="match status" value="1"/>
</dbReference>
<dbReference type="InterPro" id="IPR003749">
    <property type="entry name" value="ThiS/MoaD-like"/>
</dbReference>
<dbReference type="NCBIfam" id="TIGR01683">
    <property type="entry name" value="thiS"/>
    <property type="match status" value="1"/>
</dbReference>
<protein>
    <submittedName>
        <fullName evidence="1">Thiamine biosynthesis protein ThiS</fullName>
    </submittedName>
</protein>
<dbReference type="InterPro" id="IPR010035">
    <property type="entry name" value="Thi_S"/>
</dbReference>
<proteinExistence type="predicted"/>
<dbReference type="CDD" id="cd00565">
    <property type="entry name" value="Ubl_ThiS"/>
    <property type="match status" value="1"/>
</dbReference>
<evidence type="ECO:0000313" key="2">
    <source>
        <dbReference type="Proteomes" id="UP000009173"/>
    </source>
</evidence>
<dbReference type="PANTHER" id="PTHR34472:SF1">
    <property type="entry name" value="SULFUR CARRIER PROTEIN THIS"/>
    <property type="match status" value="1"/>
</dbReference>
<dbReference type="InterPro" id="IPR012675">
    <property type="entry name" value="Beta-grasp_dom_sf"/>
</dbReference>
<dbReference type="PANTHER" id="PTHR34472">
    <property type="entry name" value="SULFUR CARRIER PROTEIN THIS"/>
    <property type="match status" value="1"/>
</dbReference>
<reference evidence="2" key="1">
    <citation type="journal article" date="2009" name="Environ. Microbiol.">
        <title>Contribution of mobile genetic elements to Desulfovibrio vulgaris genome plasticity.</title>
        <authorList>
            <person name="Walker C.B."/>
            <person name="Stolyar S."/>
            <person name="Chivian D."/>
            <person name="Pinel N."/>
            <person name="Gabster J.A."/>
            <person name="Dehal P.S."/>
            <person name="He Z."/>
            <person name="Yang Z.K."/>
            <person name="Yen H.C."/>
            <person name="Zhou J."/>
            <person name="Wall J.D."/>
            <person name="Hazen T.C."/>
            <person name="Arkin A.P."/>
            <person name="Stahl D.A."/>
        </authorList>
    </citation>
    <scope>NUCLEOTIDE SEQUENCE [LARGE SCALE GENOMIC DNA]</scope>
    <source>
        <strain evidence="2">DP4</strain>
    </source>
</reference>
<evidence type="ECO:0000313" key="1">
    <source>
        <dbReference type="EMBL" id="ABM28155.1"/>
    </source>
</evidence>
<gene>
    <name evidence="1" type="ordered locus">Dvul_1135</name>
</gene>
<dbReference type="HOGENOM" id="CLU_174611_3_1_7"/>
<dbReference type="EMBL" id="CP000527">
    <property type="protein sequence ID" value="ABM28155.1"/>
    <property type="molecule type" value="Genomic_DNA"/>
</dbReference>
<dbReference type="RefSeq" id="WP_011792088.1">
    <property type="nucleotide sequence ID" value="NC_008751.1"/>
</dbReference>
<dbReference type="KEGG" id="dvl:Dvul_1135"/>
<dbReference type="Proteomes" id="UP000009173">
    <property type="component" value="Chromosome"/>
</dbReference>
<organism evidence="1 2">
    <name type="scientific">Nitratidesulfovibrio vulgaris (strain DP4)</name>
    <name type="common">Desulfovibrio vulgaris</name>
    <dbReference type="NCBI Taxonomy" id="391774"/>
    <lineage>
        <taxon>Bacteria</taxon>
        <taxon>Pseudomonadati</taxon>
        <taxon>Thermodesulfobacteriota</taxon>
        <taxon>Desulfovibrionia</taxon>
        <taxon>Desulfovibrionales</taxon>
        <taxon>Desulfovibrionaceae</taxon>
        <taxon>Nitratidesulfovibrio</taxon>
    </lineage>
</organism>
<sequence>MTIVVNGHEVACEDGVTLLVLLGRQGLNPRTVVVERNGTIVKAEAFGDMGLEQGDTLEILHFVGGG</sequence>
<accession>A0A0H3A7Y8</accession>
<dbReference type="AlphaFoldDB" id="A0A0H3A7Y8"/>